<accession>A0A7M7PC44</accession>
<dbReference type="Proteomes" id="UP000007110">
    <property type="component" value="Unassembled WGS sequence"/>
</dbReference>
<name>A0A7M7PC44_STRPU</name>
<dbReference type="EnsemblMetazoa" id="XM_030992364">
    <property type="protein sequence ID" value="XP_030848224"/>
    <property type="gene ID" value="LOC589172"/>
</dbReference>
<evidence type="ECO:0000313" key="2">
    <source>
        <dbReference type="EnsemblMetazoa" id="XP_030848224"/>
    </source>
</evidence>
<dbReference type="OrthoDB" id="542946at2759"/>
<dbReference type="EnsemblMetazoa" id="XM_030992365">
    <property type="protein sequence ID" value="XP_030848225"/>
    <property type="gene ID" value="LOC589172"/>
</dbReference>
<dbReference type="KEGG" id="spu:589172"/>
<dbReference type="AlphaFoldDB" id="A0A7M7PC44"/>
<sequence length="1240" mass="140819">MSSNGPSRAPTRAQTGGRDGATSTRPPSMASRSTNLHRNQSFRGLKKAQYRPMVTVARRRTESRSTRASTAEPPGPSRKETLQDQLSTIDEDRSDSNSIITALTSDIPKPRYTYNPPVDVMAASEMNIVTQYLDDAFVHAHMLSLCQGLLTNPNLPYNPYPAFLKRLRHLAEAFHMHREAPESIAAILTNPLQKTSTPVIWGVKGHTNVWGLKDIVHAVDPKVISDYSWLLSSVAPPQIAEVEDSGVKGDILLALTGPAIFSGTFYPDPPTIDFRLEFMMYGTRLDMALRVFSKTLREDVKRITSSKCPHCFLCIVTAANGKPTLWDKKRVVMEKDAFFAAVEQAVKKRNPPVMKVIYALNEGGREYKKGSKKYIFHFIETDKDTGVERFSSFAEHPYETLFSSIFLRKADAESYVAGFKRYHDPTGRAATRSTTRNEGPSRGETRNQSFGTRRGRREEQTQKQPASLTTMAEDIKEPVRNSWERDLARLNILKGDASTIVNILLLIVLMDRNKYKTEELVDLYRFLRSTASQFHVACSLNALLRLYVRQKESNNQEMGTKLFMQYKKSLLTVLDPTLHERCSDQVAAYNFLKLKLDRMTRVQRDDKGSKVTIIPLEVQTVVQLVELDLICLSIQLGLNEDALAYLKHLNIKKLLSDYREKYPDSVPRPQTREKSVPHEDNNKKKGTKVVPRKPPVILKHGVEANSISQQRNFFVNVEWSVQSSMHPVVMATEGVLMQYLIDIRMDQVWRGYLMDLINGDHLPPNPYPRLITMLRQAAFKMELWRESDAKLQARLLHRQSRLVDRANYVYTLEECSGFGLSSAVSAILAQSFKKLSVLANLMANQDVVTHKGQYQLSCGQAISGHSPLYGRVMPYLPFLELHEHYYIRGPISGDKGAIELFAKLAYDHMADLCSTDKYIILGLFVDHRPILDQDRLEEDQAGAEKVIVEAASQKKLIYVKLYYAVGWRYVEIHKYYMMHYLYVDHAEDKHQAYFQDNPIYLYQNVFLSLDEAVNHYQQCGASTMGNPLSASNMAAVGRSIDDSIRTALQQQNLIQVHMLLLTKALINKNADYLCDTWRMLHSVAFQLEYIIALIQSLINIIRYVLQHPKTIETTAYLEEIAAAKAKAKKGTTVPTKTFPVRESILGYMVTAFREKVEEVLSEPCSLVPLYLPRVIGDKLKEVVERHPQTEELSLIIEKQTSVRLNEIQCLLLPVKAAIEADIHQACSKVQEALQHFKMGS</sequence>
<feature type="region of interest" description="Disordered" evidence="1">
    <location>
        <begin position="1"/>
        <end position="97"/>
    </location>
</feature>
<proteinExistence type="predicted"/>
<reference evidence="2" key="2">
    <citation type="submission" date="2021-01" db="UniProtKB">
        <authorList>
            <consortium name="EnsemblMetazoa"/>
        </authorList>
    </citation>
    <scope>IDENTIFICATION</scope>
</reference>
<feature type="compositionally biased region" description="Basic and acidic residues" evidence="1">
    <location>
        <begin position="670"/>
        <end position="683"/>
    </location>
</feature>
<keyword evidence="3" id="KW-1185">Reference proteome</keyword>
<reference evidence="3" key="1">
    <citation type="submission" date="2015-02" db="EMBL/GenBank/DDBJ databases">
        <title>Genome sequencing for Strongylocentrotus purpuratus.</title>
        <authorList>
            <person name="Murali S."/>
            <person name="Liu Y."/>
            <person name="Vee V."/>
            <person name="English A."/>
            <person name="Wang M."/>
            <person name="Skinner E."/>
            <person name="Han Y."/>
            <person name="Muzny D.M."/>
            <person name="Worley K.C."/>
            <person name="Gibbs R.A."/>
        </authorList>
    </citation>
    <scope>NUCLEOTIDE SEQUENCE</scope>
</reference>
<dbReference type="RefSeq" id="XP_030848225.1">
    <property type="nucleotide sequence ID" value="XM_030992365.1"/>
</dbReference>
<feature type="compositionally biased region" description="Polar residues" evidence="1">
    <location>
        <begin position="21"/>
        <end position="42"/>
    </location>
</feature>
<dbReference type="RefSeq" id="XP_030848224.1">
    <property type="nucleotide sequence ID" value="XM_030992364.1"/>
</dbReference>
<protein>
    <submittedName>
        <fullName evidence="2">Uncharacterized protein</fullName>
    </submittedName>
</protein>
<dbReference type="GeneID" id="589172"/>
<organism evidence="2 3">
    <name type="scientific">Strongylocentrotus purpuratus</name>
    <name type="common">Purple sea urchin</name>
    <dbReference type="NCBI Taxonomy" id="7668"/>
    <lineage>
        <taxon>Eukaryota</taxon>
        <taxon>Metazoa</taxon>
        <taxon>Echinodermata</taxon>
        <taxon>Eleutherozoa</taxon>
        <taxon>Echinozoa</taxon>
        <taxon>Echinoidea</taxon>
        <taxon>Euechinoidea</taxon>
        <taxon>Echinacea</taxon>
        <taxon>Camarodonta</taxon>
        <taxon>Echinidea</taxon>
        <taxon>Strongylocentrotidae</taxon>
        <taxon>Strongylocentrotus</taxon>
    </lineage>
</organism>
<evidence type="ECO:0000313" key="3">
    <source>
        <dbReference type="Proteomes" id="UP000007110"/>
    </source>
</evidence>
<dbReference type="OMA" id="MELWTEN"/>
<feature type="region of interest" description="Disordered" evidence="1">
    <location>
        <begin position="426"/>
        <end position="474"/>
    </location>
</feature>
<evidence type="ECO:0000256" key="1">
    <source>
        <dbReference type="SAM" id="MobiDB-lite"/>
    </source>
</evidence>
<dbReference type="InParanoid" id="A0A7M7PC44"/>
<feature type="region of interest" description="Disordered" evidence="1">
    <location>
        <begin position="662"/>
        <end position="690"/>
    </location>
</feature>